<evidence type="ECO:0000256" key="2">
    <source>
        <dbReference type="SAM" id="MobiDB-lite"/>
    </source>
</evidence>
<name>A0A2N5UQR0_9BASI</name>
<organism evidence="3 4">
    <name type="scientific">Puccinia coronata f. sp. avenae</name>
    <dbReference type="NCBI Taxonomy" id="200324"/>
    <lineage>
        <taxon>Eukaryota</taxon>
        <taxon>Fungi</taxon>
        <taxon>Dikarya</taxon>
        <taxon>Basidiomycota</taxon>
        <taxon>Pucciniomycotina</taxon>
        <taxon>Pucciniomycetes</taxon>
        <taxon>Pucciniales</taxon>
        <taxon>Pucciniaceae</taxon>
        <taxon>Puccinia</taxon>
    </lineage>
</organism>
<dbReference type="EMBL" id="PGCI01000106">
    <property type="protein sequence ID" value="PLW40092.1"/>
    <property type="molecule type" value="Genomic_DNA"/>
</dbReference>
<accession>A0A2N5UQR0</accession>
<gene>
    <name evidence="3" type="ORF">PCASD_07869</name>
</gene>
<evidence type="ECO:0000313" key="4">
    <source>
        <dbReference type="Proteomes" id="UP000235392"/>
    </source>
</evidence>
<keyword evidence="1" id="KW-0175">Coiled coil</keyword>
<dbReference type="AlphaFoldDB" id="A0A2N5UQR0"/>
<protein>
    <submittedName>
        <fullName evidence="3">Uncharacterized protein</fullName>
    </submittedName>
</protein>
<feature type="region of interest" description="Disordered" evidence="2">
    <location>
        <begin position="73"/>
        <end position="100"/>
    </location>
</feature>
<proteinExistence type="predicted"/>
<comment type="caution">
    <text evidence="3">The sequence shown here is derived from an EMBL/GenBank/DDBJ whole genome shotgun (WGS) entry which is preliminary data.</text>
</comment>
<evidence type="ECO:0000313" key="3">
    <source>
        <dbReference type="EMBL" id="PLW40092.1"/>
    </source>
</evidence>
<dbReference type="Proteomes" id="UP000235392">
    <property type="component" value="Unassembled WGS sequence"/>
</dbReference>
<reference evidence="3 4" key="1">
    <citation type="submission" date="2017-11" db="EMBL/GenBank/DDBJ databases">
        <title>De novo assembly and phasing of dikaryotic genomes from two isolates of Puccinia coronata f. sp. avenae, the causal agent of oat crown rust.</title>
        <authorList>
            <person name="Miller M.E."/>
            <person name="Zhang Y."/>
            <person name="Omidvar V."/>
            <person name="Sperschneider J."/>
            <person name="Schwessinger B."/>
            <person name="Raley C."/>
            <person name="Palmer J.M."/>
            <person name="Garnica D."/>
            <person name="Upadhyaya N."/>
            <person name="Rathjen J."/>
            <person name="Taylor J.M."/>
            <person name="Park R.F."/>
            <person name="Dodds P.N."/>
            <person name="Hirsch C.D."/>
            <person name="Kianian S.F."/>
            <person name="Figueroa M."/>
        </authorList>
    </citation>
    <scope>NUCLEOTIDE SEQUENCE [LARGE SCALE GENOMIC DNA]</scope>
    <source>
        <strain evidence="3">12SD80</strain>
    </source>
</reference>
<evidence type="ECO:0000256" key="1">
    <source>
        <dbReference type="SAM" id="Coils"/>
    </source>
</evidence>
<sequence length="100" mass="11167">MRCDNRGRECKWQSTGIFISILFQQVDDLKDEVEDLKEEVDAQATIIEDYQVNAQSDTDTPDEFEVHIPGDAIQGQFPTTQDATPKVALAPPLEDPATSE</sequence>
<feature type="coiled-coil region" evidence="1">
    <location>
        <begin position="19"/>
        <end position="53"/>
    </location>
</feature>